<dbReference type="PATRIC" id="fig|889378.3.peg.2297"/>
<dbReference type="GO" id="GO:0015385">
    <property type="term" value="F:sodium:proton antiporter activity"/>
    <property type="evidence" value="ECO:0007669"/>
    <property type="project" value="TreeGrafter"/>
</dbReference>
<evidence type="ECO:0000256" key="1">
    <source>
        <dbReference type="SAM" id="Phobius"/>
    </source>
</evidence>
<organism evidence="2 3">
    <name type="scientific">Spirochaeta africana (strain ATCC 700263 / DSM 8902 / Z-7692)</name>
    <dbReference type="NCBI Taxonomy" id="889378"/>
    <lineage>
        <taxon>Bacteria</taxon>
        <taxon>Pseudomonadati</taxon>
        <taxon>Spirochaetota</taxon>
        <taxon>Spirochaetia</taxon>
        <taxon>Spirochaetales</taxon>
        <taxon>Spirochaetaceae</taxon>
        <taxon>Spirochaeta</taxon>
    </lineage>
</organism>
<dbReference type="AlphaFoldDB" id="H9ULG2"/>
<dbReference type="HOGENOM" id="CLU_121334_2_0_12"/>
<dbReference type="EMBL" id="CP003282">
    <property type="protein sequence ID" value="AFG38355.1"/>
    <property type="molecule type" value="Genomic_DNA"/>
</dbReference>
<feature type="transmembrane region" description="Helical" evidence="1">
    <location>
        <begin position="6"/>
        <end position="28"/>
    </location>
</feature>
<accession>H9ULG2</accession>
<reference evidence="3" key="1">
    <citation type="journal article" date="2013" name="Stand. Genomic Sci.">
        <title>Complete genome sequence of the halophilic bacterium Spirochaeta africana type strain (Z-7692(T)) from the alkaline Lake Magadi in the East African Rift.</title>
        <authorList>
            <person name="Liolos K."/>
            <person name="Abt B."/>
            <person name="Scheuner C."/>
            <person name="Teshima H."/>
            <person name="Held B."/>
            <person name="Lapidus A."/>
            <person name="Nolan M."/>
            <person name="Lucas S."/>
            <person name="Deshpande S."/>
            <person name="Cheng J.F."/>
            <person name="Tapia R."/>
            <person name="Goodwin L.A."/>
            <person name="Pitluck S."/>
            <person name="Pagani I."/>
            <person name="Ivanova N."/>
            <person name="Mavromatis K."/>
            <person name="Mikhailova N."/>
            <person name="Huntemann M."/>
            <person name="Pati A."/>
            <person name="Chen A."/>
            <person name="Palaniappan K."/>
            <person name="Land M."/>
            <person name="Rohde M."/>
            <person name="Tindall B.J."/>
            <person name="Detter J.C."/>
            <person name="Goker M."/>
            <person name="Bristow J."/>
            <person name="Eisen J.A."/>
            <person name="Markowitz V."/>
            <person name="Hugenholtz P."/>
            <person name="Woyke T."/>
            <person name="Klenk H.P."/>
            <person name="Kyrpides N.C."/>
        </authorList>
    </citation>
    <scope>NUCLEOTIDE SEQUENCE</scope>
    <source>
        <strain evidence="3">ATCC 700263 / DSM 8902 / Z-7692</strain>
    </source>
</reference>
<keyword evidence="1" id="KW-1133">Transmembrane helix</keyword>
<gene>
    <name evidence="2" type="ordered locus">Spiaf_2323</name>
</gene>
<keyword evidence="3" id="KW-1185">Reference proteome</keyword>
<dbReference type="Pfam" id="PF03334">
    <property type="entry name" value="PhaG_MnhG_YufB"/>
    <property type="match status" value="1"/>
</dbReference>
<feature type="transmembrane region" description="Helical" evidence="1">
    <location>
        <begin position="40"/>
        <end position="58"/>
    </location>
</feature>
<dbReference type="InterPro" id="IPR005133">
    <property type="entry name" value="PhaG_MnhG_YufB"/>
</dbReference>
<dbReference type="OrthoDB" id="9806575at2"/>
<dbReference type="eggNOG" id="COG1320">
    <property type="taxonomic scope" value="Bacteria"/>
</dbReference>
<dbReference type="NCBIfam" id="TIGR01300">
    <property type="entry name" value="CPA3_mnhG_phaG"/>
    <property type="match status" value="1"/>
</dbReference>
<dbReference type="NCBIfam" id="NF009314">
    <property type="entry name" value="PRK12674.1-2"/>
    <property type="match status" value="1"/>
</dbReference>
<keyword evidence="1" id="KW-0812">Transmembrane</keyword>
<name>H9ULG2_SPIAZ</name>
<evidence type="ECO:0000313" key="2">
    <source>
        <dbReference type="EMBL" id="AFG38355.1"/>
    </source>
</evidence>
<protein>
    <submittedName>
        <fullName evidence="2">Monovalent cation/proton antiporter, MnhG/PhaG subunit</fullName>
    </submittedName>
</protein>
<dbReference type="PANTHER" id="PTHR34703">
    <property type="entry name" value="ANTIPORTER SUBUNIT MNHG2-RELATED"/>
    <property type="match status" value="1"/>
</dbReference>
<sequence>MEQVLHWSSVTLMAAGSFFTFAMTIGMLRFPDAYTRLHAGTKGLTIGGGLILIGAALVSPDWVFALRILLVGIFMLITNPIATQAVARANYSVQRARHHMVLDEYQEFLEEENHES</sequence>
<dbReference type="RefSeq" id="WP_014456337.1">
    <property type="nucleotide sequence ID" value="NC_017098.1"/>
</dbReference>
<evidence type="ECO:0000313" key="3">
    <source>
        <dbReference type="Proteomes" id="UP000007383"/>
    </source>
</evidence>
<proteinExistence type="predicted"/>
<dbReference type="PANTHER" id="PTHR34703:SF1">
    <property type="entry name" value="ANTIPORTER SUBUNIT MNHG2-RELATED"/>
    <property type="match status" value="1"/>
</dbReference>
<keyword evidence="1" id="KW-0472">Membrane</keyword>
<dbReference type="Proteomes" id="UP000007383">
    <property type="component" value="Chromosome"/>
</dbReference>
<dbReference type="KEGG" id="sfc:Spiaf_2323"/>
<dbReference type="STRING" id="889378.Spiaf_2323"/>